<dbReference type="EC" id="4.4.1.13" evidence="2"/>
<dbReference type="GO" id="GO:0030170">
    <property type="term" value="F:pyridoxal phosphate binding"/>
    <property type="evidence" value="ECO:0007669"/>
    <property type="project" value="InterPro"/>
</dbReference>
<keyword evidence="4 7" id="KW-0456">Lyase</keyword>
<gene>
    <name evidence="7" type="ORF">F7D09_0783</name>
</gene>
<organism evidence="7 8">
    <name type="scientific">Bifidobacterium leontopitheci</name>
    <dbReference type="NCBI Taxonomy" id="2650774"/>
    <lineage>
        <taxon>Bacteria</taxon>
        <taxon>Bacillati</taxon>
        <taxon>Actinomycetota</taxon>
        <taxon>Actinomycetes</taxon>
        <taxon>Bifidobacteriales</taxon>
        <taxon>Bifidobacteriaceae</taxon>
        <taxon>Bifidobacterium</taxon>
    </lineage>
</organism>
<dbReference type="InterPro" id="IPR027619">
    <property type="entry name" value="C-S_lyase_PatB-like"/>
</dbReference>
<dbReference type="InterPro" id="IPR004839">
    <property type="entry name" value="Aminotransferase_I/II_large"/>
</dbReference>
<dbReference type="InterPro" id="IPR015422">
    <property type="entry name" value="PyrdxlP-dep_Trfase_small"/>
</dbReference>
<dbReference type="Gene3D" id="3.40.640.10">
    <property type="entry name" value="Type I PLP-dependent aspartate aminotransferase-like (Major domain)"/>
    <property type="match status" value="1"/>
</dbReference>
<evidence type="ECO:0000256" key="2">
    <source>
        <dbReference type="ARBA" id="ARBA00012224"/>
    </source>
</evidence>
<dbReference type="PANTHER" id="PTHR43525">
    <property type="entry name" value="PROTEIN MALY"/>
    <property type="match status" value="1"/>
</dbReference>
<reference evidence="7 8" key="1">
    <citation type="submission" date="2019-09" db="EMBL/GenBank/DDBJ databases">
        <title>Characterization of the phylogenetic diversity of two novel species belonging to the genus Bifidobacterium: Bifidobacterium cebidarum sp. nov. and Bifidobacterium leontopitheci sp. nov.</title>
        <authorList>
            <person name="Lugli G.A."/>
            <person name="Duranti S."/>
            <person name="Milani C."/>
            <person name="Turroni F."/>
            <person name="Ventura M."/>
        </authorList>
    </citation>
    <scope>NUCLEOTIDE SEQUENCE [LARGE SCALE GENOMIC DNA]</scope>
    <source>
        <strain evidence="7 8">LMG 31471</strain>
    </source>
</reference>
<dbReference type="Gene3D" id="3.90.1150.10">
    <property type="entry name" value="Aspartate Aminotransferase, domain 1"/>
    <property type="match status" value="1"/>
</dbReference>
<comment type="similarity">
    <text evidence="5">Belongs to the class-II pyridoxal-phosphate-dependent aminotransferase family. MalY/PatB cystathionine beta-lyase subfamily.</text>
</comment>
<evidence type="ECO:0000256" key="1">
    <source>
        <dbReference type="ARBA" id="ARBA00001933"/>
    </source>
</evidence>
<evidence type="ECO:0000256" key="4">
    <source>
        <dbReference type="ARBA" id="ARBA00023239"/>
    </source>
</evidence>
<evidence type="ECO:0000256" key="5">
    <source>
        <dbReference type="ARBA" id="ARBA00037974"/>
    </source>
</evidence>
<name>A0A6I1GMX1_9BIFI</name>
<dbReference type="CDD" id="cd00609">
    <property type="entry name" value="AAT_like"/>
    <property type="match status" value="1"/>
</dbReference>
<dbReference type="Proteomes" id="UP000441772">
    <property type="component" value="Unassembled WGS sequence"/>
</dbReference>
<accession>A0A6I1GMX1</accession>
<evidence type="ECO:0000259" key="6">
    <source>
        <dbReference type="Pfam" id="PF00155"/>
    </source>
</evidence>
<dbReference type="NCBIfam" id="TIGR04350">
    <property type="entry name" value="C_S_lyase_PatB"/>
    <property type="match status" value="1"/>
</dbReference>
<sequence>MTGQDMTERTGASAFDFDTPVDRAGTHALKWEEAGGALPMWVADMDFTTAPAIREALQRRLDNGVFGYSTIPGEWNRAYADWWKTRHGLDIDPESLIFTTGVIPAISSMVRKLTTPAENVLIMTPVYNIFFNSILNNGRNALQCPLVYRRGAADDGMPAGRYEIDWEDLEAKLADPQTTLMILCNPHNPTGMIWDRGTLARIGDLCWTHHVTVISDEIHCDLTDPGVGYVPFAAAGPHCAAISATCLAPTKAFNIAGLHTAAVMVPDPTLRHKVWRGLNTDEVAEPNAFAVDAAIAAFREGGPWLDALRDYLAVNKREAARIIAEYNGTVSADCRVALVSGPATYLLWLDCAAFVTADATDADAAGPRRRFTDTDGLCAWLKREHYVMFSPGRQYGGDGRGFLRINVACPRAQMVEGLNRLIAGLHAL</sequence>
<dbReference type="RefSeq" id="WP_226835936.1">
    <property type="nucleotide sequence ID" value="NZ_JBHSKZ010000027.1"/>
</dbReference>
<dbReference type="GO" id="GO:0047804">
    <property type="term" value="F:cysteine-S-conjugate beta-lyase activity"/>
    <property type="evidence" value="ECO:0007669"/>
    <property type="project" value="UniProtKB-EC"/>
</dbReference>
<protein>
    <recommendedName>
        <fullName evidence="2">cysteine-S-conjugate beta-lyase</fullName>
        <ecNumber evidence="2">4.4.1.13</ecNumber>
    </recommendedName>
</protein>
<dbReference type="InterPro" id="IPR051798">
    <property type="entry name" value="Class-II_PLP-Dep_Aminotrans"/>
</dbReference>
<feature type="domain" description="Aminotransferase class I/classII large" evidence="6">
    <location>
        <begin position="44"/>
        <end position="420"/>
    </location>
</feature>
<evidence type="ECO:0000313" key="7">
    <source>
        <dbReference type="EMBL" id="KAB7790677.1"/>
    </source>
</evidence>
<dbReference type="Pfam" id="PF00155">
    <property type="entry name" value="Aminotran_1_2"/>
    <property type="match status" value="1"/>
</dbReference>
<dbReference type="SUPFAM" id="SSF53383">
    <property type="entry name" value="PLP-dependent transferases"/>
    <property type="match status" value="1"/>
</dbReference>
<proteinExistence type="inferred from homology"/>
<evidence type="ECO:0000256" key="3">
    <source>
        <dbReference type="ARBA" id="ARBA00022898"/>
    </source>
</evidence>
<dbReference type="AlphaFoldDB" id="A0A6I1GMX1"/>
<evidence type="ECO:0000313" key="8">
    <source>
        <dbReference type="Proteomes" id="UP000441772"/>
    </source>
</evidence>
<comment type="cofactor">
    <cofactor evidence="1">
        <name>pyridoxal 5'-phosphate</name>
        <dbReference type="ChEBI" id="CHEBI:597326"/>
    </cofactor>
</comment>
<dbReference type="EMBL" id="WBVT01000008">
    <property type="protein sequence ID" value="KAB7790677.1"/>
    <property type="molecule type" value="Genomic_DNA"/>
</dbReference>
<keyword evidence="3" id="KW-0663">Pyridoxal phosphate</keyword>
<dbReference type="InterPro" id="IPR015421">
    <property type="entry name" value="PyrdxlP-dep_Trfase_major"/>
</dbReference>
<dbReference type="PANTHER" id="PTHR43525:SF1">
    <property type="entry name" value="PROTEIN MALY"/>
    <property type="match status" value="1"/>
</dbReference>
<keyword evidence="8" id="KW-1185">Reference proteome</keyword>
<dbReference type="InterPro" id="IPR015424">
    <property type="entry name" value="PyrdxlP-dep_Trfase"/>
</dbReference>
<comment type="caution">
    <text evidence="7">The sequence shown here is derived from an EMBL/GenBank/DDBJ whole genome shotgun (WGS) entry which is preliminary data.</text>
</comment>